<evidence type="ECO:0000313" key="4">
    <source>
        <dbReference type="EMBL" id="MFC4595009.1"/>
    </source>
</evidence>
<dbReference type="PANTHER" id="PTHR48081:SF8">
    <property type="entry name" value="ALPHA_BETA HYDROLASE FOLD-3 DOMAIN-CONTAINING PROTEIN-RELATED"/>
    <property type="match status" value="1"/>
</dbReference>
<keyword evidence="2" id="KW-0732">Signal</keyword>
<dbReference type="PANTHER" id="PTHR48081">
    <property type="entry name" value="AB HYDROLASE SUPERFAMILY PROTEIN C4A8.06C"/>
    <property type="match status" value="1"/>
</dbReference>
<dbReference type="EMBL" id="JBHSFZ010000025">
    <property type="protein sequence ID" value="MFC4595009.1"/>
    <property type="molecule type" value="Genomic_DNA"/>
</dbReference>
<feature type="signal peptide" evidence="2">
    <location>
        <begin position="1"/>
        <end position="23"/>
    </location>
</feature>
<dbReference type="InterPro" id="IPR029058">
    <property type="entry name" value="AB_hydrolase_fold"/>
</dbReference>
<sequence length="334" mass="34802">MILRRAATALASVLLLAAAPATTAPDDLSLVNPELRPMARVILQAQRKGNSFTPPKLGALPAGVEERQAPGSRGHPAVPVYVVNAGTAAGSPRGAIYYVHGGGFIGGDARENLSSLKSMAARLNCVVVSVQYRLAPATRFPGPLEDAYAGLKWLHGNAASLGVDPARIVVLGESAGGGLAAMLTIAARDRGEVPVAYQALVYPMLDDRTGSSRPVPPHIGQLIWTAKSNRQGWQALLGREPGAASQPAGSVPARVANLKGLPPTFIEVGSIDLFAEEDIEFARRLVNAGVPTELLVVPGAFHGFQFIAPRAAVSQQFTAALDAALARALSPEKK</sequence>
<keyword evidence="5" id="KW-1185">Reference proteome</keyword>
<dbReference type="SUPFAM" id="SSF53474">
    <property type="entry name" value="alpha/beta-Hydrolases"/>
    <property type="match status" value="1"/>
</dbReference>
<evidence type="ECO:0000256" key="2">
    <source>
        <dbReference type="SAM" id="SignalP"/>
    </source>
</evidence>
<proteinExistence type="predicted"/>
<protein>
    <submittedName>
        <fullName evidence="4">Alpha/beta hydrolase</fullName>
    </submittedName>
</protein>
<keyword evidence="1 4" id="KW-0378">Hydrolase</keyword>
<reference evidence="5" key="1">
    <citation type="journal article" date="2019" name="Int. J. Syst. Evol. Microbiol.">
        <title>The Global Catalogue of Microorganisms (GCM) 10K type strain sequencing project: providing services to taxonomists for standard genome sequencing and annotation.</title>
        <authorList>
            <consortium name="The Broad Institute Genomics Platform"/>
            <consortium name="The Broad Institute Genome Sequencing Center for Infectious Disease"/>
            <person name="Wu L."/>
            <person name="Ma J."/>
        </authorList>
    </citation>
    <scope>NUCLEOTIDE SEQUENCE [LARGE SCALE GENOMIC DNA]</scope>
    <source>
        <strain evidence="5">NBRC 103632</strain>
    </source>
</reference>
<dbReference type="InterPro" id="IPR013094">
    <property type="entry name" value="AB_hydrolase_3"/>
</dbReference>
<dbReference type="Proteomes" id="UP001595957">
    <property type="component" value="Unassembled WGS sequence"/>
</dbReference>
<dbReference type="Gene3D" id="3.40.50.1820">
    <property type="entry name" value="alpha/beta hydrolase"/>
    <property type="match status" value="1"/>
</dbReference>
<gene>
    <name evidence="4" type="ORF">ACFO3E_12500</name>
</gene>
<organism evidence="4 5">
    <name type="scientific">Sphingobium tyrosinilyticum</name>
    <dbReference type="NCBI Taxonomy" id="2715436"/>
    <lineage>
        <taxon>Bacteria</taxon>
        <taxon>Pseudomonadati</taxon>
        <taxon>Pseudomonadota</taxon>
        <taxon>Alphaproteobacteria</taxon>
        <taxon>Sphingomonadales</taxon>
        <taxon>Sphingomonadaceae</taxon>
        <taxon>Sphingobium</taxon>
    </lineage>
</organism>
<dbReference type="Pfam" id="PF07859">
    <property type="entry name" value="Abhydrolase_3"/>
    <property type="match status" value="1"/>
</dbReference>
<evidence type="ECO:0000313" key="5">
    <source>
        <dbReference type="Proteomes" id="UP001595957"/>
    </source>
</evidence>
<name>A0ABV9F1N1_9SPHN</name>
<feature type="domain" description="Alpha/beta hydrolase fold-3" evidence="3">
    <location>
        <begin position="97"/>
        <end position="305"/>
    </location>
</feature>
<dbReference type="GO" id="GO:0016787">
    <property type="term" value="F:hydrolase activity"/>
    <property type="evidence" value="ECO:0007669"/>
    <property type="project" value="UniProtKB-KW"/>
</dbReference>
<evidence type="ECO:0000256" key="1">
    <source>
        <dbReference type="ARBA" id="ARBA00022801"/>
    </source>
</evidence>
<comment type="caution">
    <text evidence="4">The sequence shown here is derived from an EMBL/GenBank/DDBJ whole genome shotgun (WGS) entry which is preliminary data.</text>
</comment>
<evidence type="ECO:0000259" key="3">
    <source>
        <dbReference type="Pfam" id="PF07859"/>
    </source>
</evidence>
<dbReference type="RefSeq" id="WP_066531846.1">
    <property type="nucleotide sequence ID" value="NZ_JBHSFZ010000025.1"/>
</dbReference>
<accession>A0ABV9F1N1</accession>
<feature type="chain" id="PRO_5045849392" evidence="2">
    <location>
        <begin position="24"/>
        <end position="334"/>
    </location>
</feature>
<dbReference type="InterPro" id="IPR050300">
    <property type="entry name" value="GDXG_lipolytic_enzyme"/>
</dbReference>